<keyword evidence="3" id="KW-0804">Transcription</keyword>
<dbReference type="PROSITE" id="PS50932">
    <property type="entry name" value="HTH_LACI_2"/>
    <property type="match status" value="1"/>
</dbReference>
<dbReference type="CDD" id="cd01544">
    <property type="entry name" value="PBP1_GalR"/>
    <property type="match status" value="1"/>
</dbReference>
<dbReference type="Pfam" id="PF13377">
    <property type="entry name" value="Peripla_BP_3"/>
    <property type="match status" value="1"/>
</dbReference>
<dbReference type="eggNOG" id="COG1609">
    <property type="taxonomic scope" value="Bacteria"/>
</dbReference>
<dbReference type="SMART" id="SM00354">
    <property type="entry name" value="HTH_LACI"/>
    <property type="match status" value="1"/>
</dbReference>
<evidence type="ECO:0000256" key="2">
    <source>
        <dbReference type="ARBA" id="ARBA00023125"/>
    </source>
</evidence>
<dbReference type="Proteomes" id="UP000014113">
    <property type="component" value="Unassembled WGS sequence"/>
</dbReference>
<feature type="domain" description="HTH lacI-type" evidence="4">
    <location>
        <begin position="2"/>
        <end position="58"/>
    </location>
</feature>
<dbReference type="SUPFAM" id="SSF47413">
    <property type="entry name" value="lambda repressor-like DNA-binding domains"/>
    <property type="match status" value="1"/>
</dbReference>
<dbReference type="InterPro" id="IPR010982">
    <property type="entry name" value="Lambda_DNA-bd_dom_sf"/>
</dbReference>
<accession>S0KJX4</accession>
<dbReference type="OrthoDB" id="43195at2"/>
<dbReference type="InterPro" id="IPR046335">
    <property type="entry name" value="LacI/GalR-like_sensor"/>
</dbReference>
<proteinExistence type="predicted"/>
<keyword evidence="1" id="KW-0805">Transcription regulation</keyword>
<name>S0KJX4_9ENTE</name>
<keyword evidence="6" id="KW-1185">Reference proteome</keyword>
<evidence type="ECO:0000313" key="6">
    <source>
        <dbReference type="Proteomes" id="UP000014113"/>
    </source>
</evidence>
<dbReference type="PANTHER" id="PTHR30146:SF149">
    <property type="entry name" value="HTH-TYPE TRANSCRIPTIONAL REGULATOR EBGR"/>
    <property type="match status" value="1"/>
</dbReference>
<dbReference type="InterPro" id="IPR028082">
    <property type="entry name" value="Peripla_BP_I"/>
</dbReference>
<dbReference type="AlphaFoldDB" id="S0KJX4"/>
<evidence type="ECO:0000259" key="4">
    <source>
        <dbReference type="PROSITE" id="PS50932"/>
    </source>
</evidence>
<dbReference type="Gene3D" id="1.10.260.40">
    <property type="entry name" value="lambda repressor-like DNA-binding domains"/>
    <property type="match status" value="1"/>
</dbReference>
<dbReference type="Gene3D" id="3.40.50.2300">
    <property type="match status" value="2"/>
</dbReference>
<dbReference type="EMBL" id="ASWJ01000005">
    <property type="protein sequence ID" value="EOW84086.1"/>
    <property type="molecule type" value="Genomic_DNA"/>
</dbReference>
<comment type="caution">
    <text evidence="5">The sequence shown here is derived from an EMBL/GenBank/DDBJ whole genome shotgun (WGS) entry which is preliminary data.</text>
</comment>
<dbReference type="InterPro" id="IPR000843">
    <property type="entry name" value="HTH_LacI"/>
</dbReference>
<evidence type="ECO:0000313" key="5">
    <source>
        <dbReference type="EMBL" id="EOW84086.1"/>
    </source>
</evidence>
<dbReference type="CDD" id="cd01392">
    <property type="entry name" value="HTH_LacI"/>
    <property type="match status" value="1"/>
</dbReference>
<protein>
    <recommendedName>
        <fullName evidence="4">HTH lacI-type domain-containing protein</fullName>
    </recommendedName>
</protein>
<dbReference type="GO" id="GO:0003700">
    <property type="term" value="F:DNA-binding transcription factor activity"/>
    <property type="evidence" value="ECO:0007669"/>
    <property type="project" value="TreeGrafter"/>
</dbReference>
<dbReference type="RefSeq" id="WP_016183715.1">
    <property type="nucleotide sequence ID" value="NZ_JXKI01000005.1"/>
</dbReference>
<dbReference type="PANTHER" id="PTHR30146">
    <property type="entry name" value="LACI-RELATED TRANSCRIPTIONAL REPRESSOR"/>
    <property type="match status" value="1"/>
</dbReference>
<sequence length="344" mass="39200">MAGIRTVAKRAKVSPATVSRFLNEDATLKITDETKQRILEAVSYYDYKPRERERKKVFEIGVLTSVSEIQELEDPYFRSIRVGVLTECNQSEVEVKKILYYQASQEFDLSQLKDCGAILVIGRFQTEVYAELIQMNSNIVAIDVPSEEISFPIDTVCTDLAKATVAHLDRLYQKGHREICFIGGRKKSLGKDGWILTDDQEVRYQAYLKWMKQYDLQSAVDCYIGDWGYEEGYRLTEELLAKRHDHLPTAIVVASDPMAVGVYRALQRKGIRIPEDISIVSFDDLEVAQFLTPTLSSVAISAEEIGKVAVRLAKQRLTGERKIHMNVEVGYQIQVRESERSLNE</sequence>
<gene>
    <name evidence="5" type="ORF">I568_01245</name>
</gene>
<keyword evidence="2" id="KW-0238">DNA-binding</keyword>
<organism evidence="5 6">
    <name type="scientific">Enterococcus columbae DSM 7374 = ATCC 51263</name>
    <dbReference type="NCBI Taxonomy" id="1121865"/>
    <lineage>
        <taxon>Bacteria</taxon>
        <taxon>Bacillati</taxon>
        <taxon>Bacillota</taxon>
        <taxon>Bacilli</taxon>
        <taxon>Lactobacillales</taxon>
        <taxon>Enterococcaceae</taxon>
        <taxon>Enterococcus</taxon>
    </lineage>
</organism>
<dbReference type="SUPFAM" id="SSF53822">
    <property type="entry name" value="Periplasmic binding protein-like I"/>
    <property type="match status" value="1"/>
</dbReference>
<evidence type="ECO:0000256" key="3">
    <source>
        <dbReference type="ARBA" id="ARBA00023163"/>
    </source>
</evidence>
<reference evidence="5 6" key="1">
    <citation type="submission" date="2013-03" db="EMBL/GenBank/DDBJ databases">
        <title>The Genome Sequence of Enterococcus columbae ATCC_51263 (PacBio/Illumina hybrid assembly).</title>
        <authorList>
            <consortium name="The Broad Institute Genomics Platform"/>
            <consortium name="The Broad Institute Genome Sequencing Center for Infectious Disease"/>
            <person name="Earl A."/>
            <person name="Russ C."/>
            <person name="Gilmore M."/>
            <person name="Surin D."/>
            <person name="Walker B."/>
            <person name="Young S."/>
            <person name="Zeng Q."/>
            <person name="Gargeya S."/>
            <person name="Fitzgerald M."/>
            <person name="Haas B."/>
            <person name="Abouelleil A."/>
            <person name="Allen A.W."/>
            <person name="Alvarado L."/>
            <person name="Arachchi H.M."/>
            <person name="Berlin A.M."/>
            <person name="Chapman S.B."/>
            <person name="Gainer-Dewar J."/>
            <person name="Goldberg J."/>
            <person name="Griggs A."/>
            <person name="Gujja S."/>
            <person name="Hansen M."/>
            <person name="Howarth C."/>
            <person name="Imamovic A."/>
            <person name="Ireland A."/>
            <person name="Larimer J."/>
            <person name="McCowan C."/>
            <person name="Murphy C."/>
            <person name="Pearson M."/>
            <person name="Poon T.W."/>
            <person name="Priest M."/>
            <person name="Roberts A."/>
            <person name="Saif S."/>
            <person name="Shea T."/>
            <person name="Sisk P."/>
            <person name="Sykes S."/>
            <person name="Wortman J."/>
            <person name="Nusbaum C."/>
            <person name="Birren B."/>
        </authorList>
    </citation>
    <scope>NUCLEOTIDE SEQUENCE [LARGE SCALE GENOMIC DNA]</scope>
    <source>
        <strain evidence="5 6">ATCC 51263</strain>
    </source>
</reference>
<evidence type="ECO:0000256" key="1">
    <source>
        <dbReference type="ARBA" id="ARBA00023015"/>
    </source>
</evidence>
<dbReference type="GO" id="GO:0000976">
    <property type="term" value="F:transcription cis-regulatory region binding"/>
    <property type="evidence" value="ECO:0007669"/>
    <property type="project" value="TreeGrafter"/>
</dbReference>
<dbReference type="PATRIC" id="fig|1121865.3.peg.1544"/>
<dbReference type="Pfam" id="PF00356">
    <property type="entry name" value="LacI"/>
    <property type="match status" value="1"/>
</dbReference>
<dbReference type="STRING" id="1121865.OMW_01602"/>